<gene>
    <name evidence="1" type="ORF">ACOLOM_LOCUS6389</name>
</gene>
<protein>
    <submittedName>
        <fullName evidence="1">14986_t:CDS:1</fullName>
    </submittedName>
</protein>
<proteinExistence type="predicted"/>
<organism evidence="1 2">
    <name type="scientific">Acaulospora colombiana</name>
    <dbReference type="NCBI Taxonomy" id="27376"/>
    <lineage>
        <taxon>Eukaryota</taxon>
        <taxon>Fungi</taxon>
        <taxon>Fungi incertae sedis</taxon>
        <taxon>Mucoromycota</taxon>
        <taxon>Glomeromycotina</taxon>
        <taxon>Glomeromycetes</taxon>
        <taxon>Diversisporales</taxon>
        <taxon>Acaulosporaceae</taxon>
        <taxon>Acaulospora</taxon>
    </lineage>
</organism>
<accession>A0ACA9MJJ5</accession>
<name>A0ACA9MJJ5_9GLOM</name>
<dbReference type="EMBL" id="CAJVPT010013097">
    <property type="protein sequence ID" value="CAG8592889.1"/>
    <property type="molecule type" value="Genomic_DNA"/>
</dbReference>
<comment type="caution">
    <text evidence="1">The sequence shown here is derived from an EMBL/GenBank/DDBJ whole genome shotgun (WGS) entry which is preliminary data.</text>
</comment>
<sequence length="1535" mass="172026">MQAACATIASPESYDPVGIGEEEDQAQYIDAMAGYANPTNELLKEAEKVFVKNAMVANIISIGSGKPQIDQQNMNLNDALRRAITDTERVHNDIQNRLHDLGIYFRFNVDGILPMKNLVGKTTRVQTAAYLEEAANSKRMDEAVTSIQERNGIKNLKELSTCINLKPKLYLTSLLDSITAVEVKYKQRPAVVSFFVGRQDILDHLHETHIEKPEPEGEYPTISVLVGLGGSGKSQIALQFAKQFEKISEQRIKEDYQAIIRSRGPAYRSSTYEGALEWLATTDQPWLIIADNADDPSIDLHPFLPQCSRGHFIITSRNTNQSLMAQTHAYHTEALESEESVKLLLNISGYEENDLNASHAREIVKVLGHLPLAVVQAAGYIFKHKYLSSYLEIYNESKEDILSQRAKELPHGYDLSVATTLEMSFNKLSANTKAVLRILSFLQNASIAHKIIVDAAKNRFFYASGKAKEADNERLDEIKQESEELCKVFCPKGKWSEAEFYKIIEPCFQYSLLHSTVSEDDQKFYSMHILVKSWLQLQSSPSDQISSMRLSRRMLLAVIKESSTYEYLGLYQMLLPHLSAFSGSPLDFATDDFLLYEVFLETGDPLTADLHLTAYIEMARGRVQWDAPEWLEALCERTWSLIVLGRHHDASKAGAEATELCIKALGQDNPRTLSSMNDLALSYSNLGEYQKAREMDEDILARRKSVLGPEHSDTLTSMNNLALDYINLLQYEDAQKLNEETLALRKRLSGPENPDTLLSLSNLAWTYSNLGFYEKAIEMNEETISLRKKVLGPEHPDTLFSLSNLALNYLEFGQDEKARDIEEKTLLIRKRVLGAEHTDTLVSMSNLAWAYSNLGQHVKSREINEATLALRKKTLGPEHPDTLQTMNNLAVNYVDLEMYAKACEVNKEVVELRRRVLGPEHPHTLLSMANLCVNYIDMGSYKEAQEIGEETLKLRQKVLGPDHSDTLFIAKELEQLHARQSEFTELSRRLVRSELGSRITRTQSGFERSLTPSTAPHLIVIPGKNGGVNPLSALYIIDEMLQRLKFDIEFDEDLRACDWFDMIIGSGNGGIVALLLGRLRMTASQAIKACNSLVTVLVTAPAEKKKERELNRENFSAMFEKVLVEAGYDVSKPMRVGVGGNGICKFIRSYSTRGMNTPNCTILQAACATIASPDSYEPVTIGEEDDQIECIDAMAGYANPTSELLKEAERVFGKTALVATITSVGSGKQELRQWQSDIAKKMLNDVLKRAITDTERVHNSIQSRFQDLGIYFRFNIESSPPFDSSTGKITKAQTMAYLEDAITSQRMDGVIKLIQDRKGIKALRDLNSITSVEITYKQRPAVVPFFVGRQDILDHLHETHIAKPSPQGEYPSISVLTGLGGSGKTQIALQFAKQFESASEDRIKEDYQAIIRSRGPAYRSSTYEVTLQWLVNTESPWMIIADNADDPSIDLHPFLPRCPRGHFIITSRNANQGLMAPAHTHHIESLNTDDSIRLLLEVSAYEPIDVNLNHAAAIVLALGHLPLAIAQAAGYIYKH</sequence>
<evidence type="ECO:0000313" key="1">
    <source>
        <dbReference type="EMBL" id="CAG8592889.1"/>
    </source>
</evidence>
<evidence type="ECO:0000313" key="2">
    <source>
        <dbReference type="Proteomes" id="UP000789525"/>
    </source>
</evidence>
<feature type="non-terminal residue" evidence="1">
    <location>
        <position position="1535"/>
    </location>
</feature>
<dbReference type="Proteomes" id="UP000789525">
    <property type="component" value="Unassembled WGS sequence"/>
</dbReference>
<feature type="non-terminal residue" evidence="1">
    <location>
        <position position="1"/>
    </location>
</feature>
<keyword evidence="2" id="KW-1185">Reference proteome</keyword>
<reference evidence="1" key="1">
    <citation type="submission" date="2021-06" db="EMBL/GenBank/DDBJ databases">
        <authorList>
            <person name="Kallberg Y."/>
            <person name="Tangrot J."/>
            <person name="Rosling A."/>
        </authorList>
    </citation>
    <scope>NUCLEOTIDE SEQUENCE</scope>
    <source>
        <strain evidence="1">CL356</strain>
    </source>
</reference>